<accession>A0A433DBZ1</accession>
<proteinExistence type="predicted"/>
<comment type="caution">
    <text evidence="2">The sequence shown here is derived from an EMBL/GenBank/DDBJ whole genome shotgun (WGS) entry which is preliminary data.</text>
</comment>
<keyword evidence="3" id="KW-1185">Reference proteome</keyword>
<keyword evidence="1" id="KW-0812">Transmembrane</keyword>
<dbReference type="EMBL" id="RBNI01003459">
    <property type="protein sequence ID" value="RUP48339.1"/>
    <property type="molecule type" value="Genomic_DNA"/>
</dbReference>
<evidence type="ECO:0000256" key="1">
    <source>
        <dbReference type="SAM" id="Phobius"/>
    </source>
</evidence>
<keyword evidence="1" id="KW-1133">Transmembrane helix</keyword>
<gene>
    <name evidence="2" type="ORF">BC936DRAFT_144695</name>
</gene>
<dbReference type="AlphaFoldDB" id="A0A433DBZ1"/>
<protein>
    <submittedName>
        <fullName evidence="2">Uncharacterized protein</fullName>
    </submittedName>
</protein>
<reference evidence="2 3" key="1">
    <citation type="journal article" date="2018" name="New Phytol.">
        <title>Phylogenomics of Endogonaceae and evolution of mycorrhizas within Mucoromycota.</title>
        <authorList>
            <person name="Chang Y."/>
            <person name="Desiro A."/>
            <person name="Na H."/>
            <person name="Sandor L."/>
            <person name="Lipzen A."/>
            <person name="Clum A."/>
            <person name="Barry K."/>
            <person name="Grigoriev I.V."/>
            <person name="Martin F.M."/>
            <person name="Stajich J.E."/>
            <person name="Smith M.E."/>
            <person name="Bonito G."/>
            <person name="Spatafora J.W."/>
        </authorList>
    </citation>
    <scope>NUCLEOTIDE SEQUENCE [LARGE SCALE GENOMIC DNA]</scope>
    <source>
        <strain evidence="2 3">GMNB39</strain>
    </source>
</reference>
<feature type="transmembrane region" description="Helical" evidence="1">
    <location>
        <begin position="50"/>
        <end position="73"/>
    </location>
</feature>
<sequence length="125" mass="14117">MGCAVFPHSGLESFSFECGWEVKWDLGCGHRDSGWVESWSGRGLFCNIPIFLPPFGHMYLVWALAFLTVAMTVMHPTSIISISLLLSAGTISCRLTQQRMSHRRRAKVPRSVLTSYRLRQLSELV</sequence>
<evidence type="ECO:0000313" key="2">
    <source>
        <dbReference type="EMBL" id="RUP48339.1"/>
    </source>
</evidence>
<dbReference type="Proteomes" id="UP000268093">
    <property type="component" value="Unassembled WGS sequence"/>
</dbReference>
<name>A0A433DBZ1_9FUNG</name>
<feature type="transmembrane region" description="Helical" evidence="1">
    <location>
        <begin position="79"/>
        <end position="97"/>
    </location>
</feature>
<evidence type="ECO:0000313" key="3">
    <source>
        <dbReference type="Proteomes" id="UP000268093"/>
    </source>
</evidence>
<keyword evidence="1" id="KW-0472">Membrane</keyword>
<organism evidence="2 3">
    <name type="scientific">Jimgerdemannia flammicorona</name>
    <dbReference type="NCBI Taxonomy" id="994334"/>
    <lineage>
        <taxon>Eukaryota</taxon>
        <taxon>Fungi</taxon>
        <taxon>Fungi incertae sedis</taxon>
        <taxon>Mucoromycota</taxon>
        <taxon>Mucoromycotina</taxon>
        <taxon>Endogonomycetes</taxon>
        <taxon>Endogonales</taxon>
        <taxon>Endogonaceae</taxon>
        <taxon>Jimgerdemannia</taxon>
    </lineage>
</organism>